<feature type="transmembrane region" description="Helical" evidence="2">
    <location>
        <begin position="819"/>
        <end position="843"/>
    </location>
</feature>
<evidence type="ECO:0000259" key="3">
    <source>
        <dbReference type="PROSITE" id="PS50156"/>
    </source>
</evidence>
<evidence type="ECO:0000313" key="5">
    <source>
        <dbReference type="Proteomes" id="UP000838412"/>
    </source>
</evidence>
<accession>A0A8J9ZMD0</accession>
<feature type="transmembrane region" description="Helical" evidence="2">
    <location>
        <begin position="705"/>
        <end position="738"/>
    </location>
</feature>
<feature type="transmembrane region" description="Helical" evidence="2">
    <location>
        <begin position="758"/>
        <end position="780"/>
    </location>
</feature>
<keyword evidence="5" id="KW-1185">Reference proteome</keyword>
<dbReference type="InterPro" id="IPR000731">
    <property type="entry name" value="SSD"/>
</dbReference>
<feature type="transmembrane region" description="Helical" evidence="2">
    <location>
        <begin position="792"/>
        <end position="813"/>
    </location>
</feature>
<name>A0A8J9ZMD0_BRALA</name>
<evidence type="ECO:0000256" key="2">
    <source>
        <dbReference type="SAM" id="Phobius"/>
    </source>
</evidence>
<feature type="transmembrane region" description="Helical" evidence="2">
    <location>
        <begin position="280"/>
        <end position="296"/>
    </location>
</feature>
<feature type="transmembrane region" description="Helical" evidence="2">
    <location>
        <begin position="50"/>
        <end position="68"/>
    </location>
</feature>
<feature type="transmembrane region" description="Helical" evidence="2">
    <location>
        <begin position="385"/>
        <end position="407"/>
    </location>
</feature>
<dbReference type="Proteomes" id="UP000838412">
    <property type="component" value="Chromosome 3"/>
</dbReference>
<evidence type="ECO:0000256" key="1">
    <source>
        <dbReference type="ARBA" id="ARBA00005585"/>
    </source>
</evidence>
<feature type="transmembrane region" description="Helical" evidence="2">
    <location>
        <begin position="491"/>
        <end position="509"/>
    </location>
</feature>
<dbReference type="Gene3D" id="1.20.1640.10">
    <property type="entry name" value="Multidrug efflux transporter AcrB transmembrane domain"/>
    <property type="match status" value="2"/>
</dbReference>
<dbReference type="PANTHER" id="PTHR10796">
    <property type="entry name" value="PATCHED-RELATED"/>
    <property type="match status" value="1"/>
</dbReference>
<keyword evidence="2" id="KW-0812">Transmembrane</keyword>
<evidence type="ECO:0000313" key="4">
    <source>
        <dbReference type="EMBL" id="CAH1256887.1"/>
    </source>
</evidence>
<dbReference type="EMBL" id="OV696688">
    <property type="protein sequence ID" value="CAH1256887.1"/>
    <property type="molecule type" value="Genomic_DNA"/>
</dbReference>
<reference evidence="4" key="1">
    <citation type="submission" date="2022-01" db="EMBL/GenBank/DDBJ databases">
        <authorList>
            <person name="Braso-Vives M."/>
        </authorList>
    </citation>
    <scope>NUCLEOTIDE SEQUENCE</scope>
</reference>
<keyword evidence="2" id="KW-0472">Membrane</keyword>
<dbReference type="GO" id="GO:0016020">
    <property type="term" value="C:membrane"/>
    <property type="evidence" value="ECO:0007669"/>
    <property type="project" value="TreeGrafter"/>
</dbReference>
<dbReference type="InterPro" id="IPR053958">
    <property type="entry name" value="HMGCR/SNAP/NPC1-like_SSD"/>
</dbReference>
<dbReference type="Pfam" id="PF12349">
    <property type="entry name" value="Sterol-sensing"/>
    <property type="match status" value="1"/>
</dbReference>
<dbReference type="OrthoDB" id="6510177at2759"/>
<gene>
    <name evidence="4" type="primary">NPC1</name>
    <name evidence="4" type="ORF">BLAG_LOCUS14994</name>
</gene>
<protein>
    <submittedName>
        <fullName evidence="4">NPC1 protein</fullName>
    </submittedName>
</protein>
<comment type="similarity">
    <text evidence="1">Belongs to the patched family.</text>
</comment>
<dbReference type="SUPFAM" id="SSF82866">
    <property type="entry name" value="Multidrug efflux transporter AcrB transmembrane domain"/>
    <property type="match status" value="2"/>
</dbReference>
<proteinExistence type="inferred from homology"/>
<dbReference type="PANTHER" id="PTHR10796:SF130">
    <property type="entry name" value="PATCHED DOMAIN-CONTAINING PROTEIN 3-LIKE PROTEIN"/>
    <property type="match status" value="1"/>
</dbReference>
<organism evidence="4 5">
    <name type="scientific">Branchiostoma lanceolatum</name>
    <name type="common">Common lancelet</name>
    <name type="synonym">Amphioxus lanceolatum</name>
    <dbReference type="NCBI Taxonomy" id="7740"/>
    <lineage>
        <taxon>Eukaryota</taxon>
        <taxon>Metazoa</taxon>
        <taxon>Chordata</taxon>
        <taxon>Cephalochordata</taxon>
        <taxon>Leptocardii</taxon>
        <taxon>Amphioxiformes</taxon>
        <taxon>Branchiostomatidae</taxon>
        <taxon>Branchiostoma</taxon>
    </lineage>
</organism>
<feature type="transmembrane region" description="Helical" evidence="2">
    <location>
        <begin position="308"/>
        <end position="336"/>
    </location>
</feature>
<feature type="domain" description="SSD" evidence="3">
    <location>
        <begin position="279"/>
        <end position="439"/>
    </location>
</feature>
<feature type="transmembrane region" description="Helical" evidence="2">
    <location>
        <begin position="414"/>
        <end position="437"/>
    </location>
</feature>
<dbReference type="InterPro" id="IPR051697">
    <property type="entry name" value="Patched_domain-protein"/>
</dbReference>
<dbReference type="AlphaFoldDB" id="A0A8J9ZMD0"/>
<dbReference type="PROSITE" id="PS50156">
    <property type="entry name" value="SSD"/>
    <property type="match status" value="1"/>
</dbReference>
<sequence>MAAKSDDPSDRDGQGDAKRLNCIKRCSNVLVSVLEGFFYRLGELVSEHPWLTILLTLLFSGYLSVGMIKFQEERRDEKLWVPYGSQVIEHRNWINEKFPAKFRFQFLLIEADNVLEPSVLQAMLSVDTLVKNVSTDATNWTSICYHIGPKCWSSSLLELWSFNKTTIDSLSKLDILDKINENNLISPLTFRPYDVEAVLGKLLRDSEGKVSGAKATTMLYAVKDQSVEKQGEWVDDIRLDWETEFLDVALTVRSDWITVTPYAAEKSWIDESRGTIEKNLNLLAIGYVILLGYATLSLGQFNCIGQKMYVSLTGMVCVGLAVAGSIGVCSAVGAAYGPLHTILPFLILGIGVDDMFVIVTAWSNLSPADRKRDRREQAALALKHAGVSITVTSMTDVVAFGVGASTILPALQSFCIYAAVSVFLAFVYSCTLFFAVVCLDFQRWENHRNAICCCYKHSPDYLPTKCSQKDHMQLFFQNVYAPSLLTIPGKIVTLLAVFAILGVSIWGFINLKQNFRPSWALAPDSYLRRYWEKTEAYSFDDGEPVYIYIGDIDYHGEREKLHSLYQRFEDDSYVTDGTVTSWFEDFKTWVKSNKNSTLLGPDGHATDSDTFHRWVVQFLTTDATGRSYAGDVKLNVAMSPPTIIASRMSGKYKILKDSTEEILAMDSLIAGAESVGFSKEAFPYSSQFLYIVTNKVLQSELYRNLGMAMVAVFVITLLLLADILASLWVLLCVVMTLVDVGGMMHHWGLTIDIVTTNIMIIAVGLAVDYATHICHTFLIVSGTRQERSLQALTDMGPAVFNGVFSTFLAIVLLSTSEHYVFITFFKVFFLVLLFGCLHGLVFLPAILSWLGPAPYATAAVRETGQTDTGYIEKAQSKGFVNPGLEMDEEVGIVWLKNPPGVIPRMTSQQMCLNDIPPPDGSPGSPIWTDLRSTNCVYGHGEATIKWGSHNRVQQVRN</sequence>
<feature type="transmembrane region" description="Helical" evidence="2">
    <location>
        <begin position="343"/>
        <end position="365"/>
    </location>
</feature>
<keyword evidence="2" id="KW-1133">Transmembrane helix</keyword>